<dbReference type="EMBL" id="GBEZ01004526">
    <property type="protein sequence ID" value="JAC80698.1"/>
    <property type="molecule type" value="Transcribed_RNA"/>
</dbReference>
<protein>
    <submittedName>
        <fullName evidence="2">Uncharacterized protein</fullName>
    </submittedName>
</protein>
<evidence type="ECO:0000313" key="2">
    <source>
        <dbReference type="EMBL" id="JAC80698.1"/>
    </source>
</evidence>
<name>A0A061S8Y1_9CHLO</name>
<dbReference type="AlphaFoldDB" id="A0A061S8Y1"/>
<sequence length="119" mass="12849">DPVRPWAKRESSERPWASQPPVPYTTKTYPLRRQTHLPFPFALTRKQAESLWWADPCALVCGLPASGATGDHKGACTRAASSPRADGKSNEDADSFAGGMDAQGVSGRALRLTLQVEKG</sequence>
<feature type="non-terminal residue" evidence="2">
    <location>
        <position position="119"/>
    </location>
</feature>
<evidence type="ECO:0000256" key="1">
    <source>
        <dbReference type="SAM" id="MobiDB-lite"/>
    </source>
</evidence>
<gene>
    <name evidence="2" type="ORF">TSPGSL018_9694</name>
</gene>
<feature type="non-terminal residue" evidence="2">
    <location>
        <position position="1"/>
    </location>
</feature>
<feature type="compositionally biased region" description="Basic and acidic residues" evidence="1">
    <location>
        <begin position="1"/>
        <end position="13"/>
    </location>
</feature>
<reference evidence="2" key="1">
    <citation type="submission" date="2014-05" db="EMBL/GenBank/DDBJ databases">
        <title>The transcriptome of the halophilic microalga Tetraselmis sp. GSL018 isolated from the Great Salt Lake, Utah.</title>
        <authorList>
            <person name="Jinkerson R.E."/>
            <person name="D'Adamo S."/>
            <person name="Posewitz M.C."/>
        </authorList>
    </citation>
    <scope>NUCLEOTIDE SEQUENCE</scope>
    <source>
        <strain evidence="2">GSL018</strain>
    </source>
</reference>
<accession>A0A061S8Y1</accession>
<feature type="region of interest" description="Disordered" evidence="1">
    <location>
        <begin position="70"/>
        <end position="102"/>
    </location>
</feature>
<organism evidence="2">
    <name type="scientific">Tetraselmis sp. GSL018</name>
    <dbReference type="NCBI Taxonomy" id="582737"/>
    <lineage>
        <taxon>Eukaryota</taxon>
        <taxon>Viridiplantae</taxon>
        <taxon>Chlorophyta</taxon>
        <taxon>core chlorophytes</taxon>
        <taxon>Chlorodendrophyceae</taxon>
        <taxon>Chlorodendrales</taxon>
        <taxon>Chlorodendraceae</taxon>
        <taxon>Tetraselmis</taxon>
    </lineage>
</organism>
<feature type="region of interest" description="Disordered" evidence="1">
    <location>
        <begin position="1"/>
        <end position="27"/>
    </location>
</feature>
<proteinExistence type="predicted"/>